<reference evidence="2" key="1">
    <citation type="submission" date="2022-11" db="UniProtKB">
        <authorList>
            <consortium name="WormBaseParasite"/>
        </authorList>
    </citation>
    <scope>IDENTIFICATION</scope>
</reference>
<evidence type="ECO:0000313" key="2">
    <source>
        <dbReference type="WBParaSite" id="PS1159_v2.g10966.t1"/>
    </source>
</evidence>
<protein>
    <submittedName>
        <fullName evidence="2">Uncharacterized protein</fullName>
    </submittedName>
</protein>
<evidence type="ECO:0000313" key="1">
    <source>
        <dbReference type="Proteomes" id="UP000887580"/>
    </source>
</evidence>
<proteinExistence type="predicted"/>
<dbReference type="WBParaSite" id="PS1159_v2.g10966.t1">
    <property type="protein sequence ID" value="PS1159_v2.g10966.t1"/>
    <property type="gene ID" value="PS1159_v2.g10966"/>
</dbReference>
<name>A0AC35EXA6_9BILA</name>
<dbReference type="Proteomes" id="UP000887580">
    <property type="component" value="Unplaced"/>
</dbReference>
<sequence>METFHDHSGLPGSILTVLVALLLLLAGIIWVAFCIALYRAAQRVAEIKRQRRRQHIIAAALNRAVNQQSIPSVQAGISLSFPTSNPNDLSPDDLPSYEEAIQVPPPPEWHKAMNNRSMTGHDSLRIFTNTGLLRVAPERPSSSAISRTIEDINVVSRNPPSYETATRLEIETEF</sequence>
<organism evidence="1 2">
    <name type="scientific">Panagrolaimus sp. PS1159</name>
    <dbReference type="NCBI Taxonomy" id="55785"/>
    <lineage>
        <taxon>Eukaryota</taxon>
        <taxon>Metazoa</taxon>
        <taxon>Ecdysozoa</taxon>
        <taxon>Nematoda</taxon>
        <taxon>Chromadorea</taxon>
        <taxon>Rhabditida</taxon>
        <taxon>Tylenchina</taxon>
        <taxon>Panagrolaimomorpha</taxon>
        <taxon>Panagrolaimoidea</taxon>
        <taxon>Panagrolaimidae</taxon>
        <taxon>Panagrolaimus</taxon>
    </lineage>
</organism>
<accession>A0AC35EXA6</accession>